<evidence type="ECO:0000313" key="2">
    <source>
        <dbReference type="Proteomes" id="UP000821865"/>
    </source>
</evidence>
<keyword evidence="2" id="KW-1185">Reference proteome</keyword>
<accession>A0ACB8DGR9</accession>
<organism evidence="1 2">
    <name type="scientific">Dermacentor silvarum</name>
    <name type="common">Tick</name>
    <dbReference type="NCBI Taxonomy" id="543639"/>
    <lineage>
        <taxon>Eukaryota</taxon>
        <taxon>Metazoa</taxon>
        <taxon>Ecdysozoa</taxon>
        <taxon>Arthropoda</taxon>
        <taxon>Chelicerata</taxon>
        <taxon>Arachnida</taxon>
        <taxon>Acari</taxon>
        <taxon>Parasitiformes</taxon>
        <taxon>Ixodida</taxon>
        <taxon>Ixodoidea</taxon>
        <taxon>Ixodidae</taxon>
        <taxon>Rhipicephalinae</taxon>
        <taxon>Dermacentor</taxon>
    </lineage>
</organism>
<gene>
    <name evidence="1" type="ORF">HPB49_023299</name>
</gene>
<proteinExistence type="predicted"/>
<dbReference type="EMBL" id="CM023471">
    <property type="protein sequence ID" value="KAH7967177.1"/>
    <property type="molecule type" value="Genomic_DNA"/>
</dbReference>
<reference evidence="1" key="1">
    <citation type="submission" date="2020-05" db="EMBL/GenBank/DDBJ databases">
        <title>Large-scale comparative analyses of tick genomes elucidate their genetic diversity and vector capacities.</title>
        <authorList>
            <person name="Jia N."/>
            <person name="Wang J."/>
            <person name="Shi W."/>
            <person name="Du L."/>
            <person name="Sun Y."/>
            <person name="Zhan W."/>
            <person name="Jiang J."/>
            <person name="Wang Q."/>
            <person name="Zhang B."/>
            <person name="Ji P."/>
            <person name="Sakyi L.B."/>
            <person name="Cui X."/>
            <person name="Yuan T."/>
            <person name="Jiang B."/>
            <person name="Yang W."/>
            <person name="Lam T.T.-Y."/>
            <person name="Chang Q."/>
            <person name="Ding S."/>
            <person name="Wang X."/>
            <person name="Zhu J."/>
            <person name="Ruan X."/>
            <person name="Zhao L."/>
            <person name="Wei J."/>
            <person name="Que T."/>
            <person name="Du C."/>
            <person name="Cheng J."/>
            <person name="Dai P."/>
            <person name="Han X."/>
            <person name="Huang E."/>
            <person name="Gao Y."/>
            <person name="Liu J."/>
            <person name="Shao H."/>
            <person name="Ye R."/>
            <person name="Li L."/>
            <person name="Wei W."/>
            <person name="Wang X."/>
            <person name="Wang C."/>
            <person name="Yang T."/>
            <person name="Huo Q."/>
            <person name="Li W."/>
            <person name="Guo W."/>
            <person name="Chen H."/>
            <person name="Zhou L."/>
            <person name="Ni X."/>
            <person name="Tian J."/>
            <person name="Zhou Y."/>
            <person name="Sheng Y."/>
            <person name="Liu T."/>
            <person name="Pan Y."/>
            <person name="Xia L."/>
            <person name="Li J."/>
            <person name="Zhao F."/>
            <person name="Cao W."/>
        </authorList>
    </citation>
    <scope>NUCLEOTIDE SEQUENCE</scope>
    <source>
        <strain evidence="1">Dsil-2018</strain>
    </source>
</reference>
<dbReference type="Proteomes" id="UP000821865">
    <property type="component" value="Chromosome 2"/>
</dbReference>
<name>A0ACB8DGR9_DERSI</name>
<sequence length="298" mass="33060">MNPADPYEFAVFDTDFGARVGLFICFDVLFAESSLLVEKHNVTLGVMSSWWFDELPAWYSVAVQQAWSIHNGIPLLASGIQRLDMGSLGSGIYAGLRGPLNYTYSPDGMSKLLLADLSNTTSLDPRYPGDVLHPKKRVLKYADVSDHAAQEITQPSGDSRVCHGDFCCSLSYETEELRDKFVLLARNGQQNIANYMELGMQHCILAVCESVNGTICKSFTTKSATKFTKLQLTGAFATNAIFPVLASNELALTPKEKWQFETTAANVSSLTLKENGKDEDILQVVLYARLYDKDRFIH</sequence>
<evidence type="ECO:0000313" key="1">
    <source>
        <dbReference type="EMBL" id="KAH7967177.1"/>
    </source>
</evidence>
<comment type="caution">
    <text evidence="1">The sequence shown here is derived from an EMBL/GenBank/DDBJ whole genome shotgun (WGS) entry which is preliminary data.</text>
</comment>
<protein>
    <submittedName>
        <fullName evidence="1">Uncharacterized protein</fullName>
    </submittedName>
</protein>